<gene>
    <name evidence="11" type="ORF">GGR16_000599</name>
</gene>
<feature type="transmembrane region" description="Helical" evidence="10">
    <location>
        <begin position="64"/>
        <end position="84"/>
    </location>
</feature>
<feature type="transmembrane region" description="Helical" evidence="10">
    <location>
        <begin position="367"/>
        <end position="384"/>
    </location>
</feature>
<dbReference type="PIRSF" id="PIRSF006603">
    <property type="entry name" value="DinF"/>
    <property type="match status" value="1"/>
</dbReference>
<feature type="transmembrane region" description="Helical" evidence="10">
    <location>
        <begin position="253"/>
        <end position="278"/>
    </location>
</feature>
<dbReference type="GO" id="GO:0042910">
    <property type="term" value="F:xenobiotic transmembrane transporter activity"/>
    <property type="evidence" value="ECO:0007669"/>
    <property type="project" value="InterPro"/>
</dbReference>
<feature type="transmembrane region" description="Helical" evidence="10">
    <location>
        <begin position="105"/>
        <end position="129"/>
    </location>
</feature>
<keyword evidence="4" id="KW-1003">Cell membrane</keyword>
<comment type="subcellular location">
    <subcellularLocation>
        <location evidence="1">Cell inner membrane</location>
        <topology evidence="1">Multi-pass membrane protein</topology>
    </subcellularLocation>
</comment>
<comment type="caution">
    <text evidence="11">The sequence shown here is derived from an EMBL/GenBank/DDBJ whole genome shotgun (WGS) entry which is preliminary data.</text>
</comment>
<keyword evidence="8 10" id="KW-0472">Membrane</keyword>
<dbReference type="GO" id="GO:0005886">
    <property type="term" value="C:plasma membrane"/>
    <property type="evidence" value="ECO:0007669"/>
    <property type="project" value="UniProtKB-SubCell"/>
</dbReference>
<feature type="transmembrane region" description="Helical" evidence="10">
    <location>
        <begin position="432"/>
        <end position="451"/>
    </location>
</feature>
<evidence type="ECO:0000256" key="4">
    <source>
        <dbReference type="ARBA" id="ARBA00022475"/>
    </source>
</evidence>
<accession>A0A840BSM7</accession>
<keyword evidence="7" id="KW-0406">Ion transport</keyword>
<dbReference type="InterPro" id="IPR050222">
    <property type="entry name" value="MATE_MdtK"/>
</dbReference>
<evidence type="ECO:0000256" key="5">
    <source>
        <dbReference type="ARBA" id="ARBA00022692"/>
    </source>
</evidence>
<dbReference type="GO" id="GO:0015297">
    <property type="term" value="F:antiporter activity"/>
    <property type="evidence" value="ECO:0007669"/>
    <property type="project" value="UniProtKB-KW"/>
</dbReference>
<dbReference type="Proteomes" id="UP000577362">
    <property type="component" value="Unassembled WGS sequence"/>
</dbReference>
<feature type="transmembrane region" description="Helical" evidence="10">
    <location>
        <begin position="171"/>
        <end position="193"/>
    </location>
</feature>
<keyword evidence="5 10" id="KW-0812">Transmembrane</keyword>
<dbReference type="CDD" id="cd13131">
    <property type="entry name" value="MATE_NorM_like"/>
    <property type="match status" value="1"/>
</dbReference>
<dbReference type="AlphaFoldDB" id="A0A840BSM7"/>
<evidence type="ECO:0000313" key="12">
    <source>
        <dbReference type="Proteomes" id="UP000577362"/>
    </source>
</evidence>
<evidence type="ECO:0000256" key="6">
    <source>
        <dbReference type="ARBA" id="ARBA00022989"/>
    </source>
</evidence>
<feature type="transmembrane region" description="Helical" evidence="10">
    <location>
        <begin position="405"/>
        <end position="426"/>
    </location>
</feature>
<evidence type="ECO:0000256" key="10">
    <source>
        <dbReference type="SAM" id="Phobius"/>
    </source>
</evidence>
<evidence type="ECO:0000256" key="8">
    <source>
        <dbReference type="ARBA" id="ARBA00023136"/>
    </source>
</evidence>
<evidence type="ECO:0000256" key="2">
    <source>
        <dbReference type="ARBA" id="ARBA00022448"/>
    </source>
</evidence>
<dbReference type="GO" id="GO:0006811">
    <property type="term" value="P:monoatomic ion transport"/>
    <property type="evidence" value="ECO:0007669"/>
    <property type="project" value="UniProtKB-KW"/>
</dbReference>
<evidence type="ECO:0000256" key="9">
    <source>
        <dbReference type="ARBA" id="ARBA00031636"/>
    </source>
</evidence>
<evidence type="ECO:0000256" key="1">
    <source>
        <dbReference type="ARBA" id="ARBA00004429"/>
    </source>
</evidence>
<evidence type="ECO:0000313" key="11">
    <source>
        <dbReference type="EMBL" id="MBB4015593.1"/>
    </source>
</evidence>
<evidence type="ECO:0000256" key="3">
    <source>
        <dbReference type="ARBA" id="ARBA00022449"/>
    </source>
</evidence>
<feature type="transmembrane region" description="Helical" evidence="10">
    <location>
        <begin position="325"/>
        <end position="347"/>
    </location>
</feature>
<keyword evidence="12" id="KW-1185">Reference proteome</keyword>
<feature type="transmembrane region" description="Helical" evidence="10">
    <location>
        <begin position="199"/>
        <end position="226"/>
    </location>
</feature>
<dbReference type="InterPro" id="IPR002528">
    <property type="entry name" value="MATE_fam"/>
</dbReference>
<dbReference type="RefSeq" id="WP_019400985.1">
    <property type="nucleotide sequence ID" value="NZ_JACIEN010000001.1"/>
</dbReference>
<keyword evidence="2" id="KW-0813">Transport</keyword>
<reference evidence="11 12" key="1">
    <citation type="submission" date="2020-08" db="EMBL/GenBank/DDBJ databases">
        <title>Genomic Encyclopedia of Type Strains, Phase IV (KMG-IV): sequencing the most valuable type-strain genomes for metagenomic binning, comparative biology and taxonomic classification.</title>
        <authorList>
            <person name="Goeker M."/>
        </authorList>
    </citation>
    <scope>NUCLEOTIDE SEQUENCE [LARGE SCALE GENOMIC DNA]</scope>
    <source>
        <strain evidence="11 12">DSM 103737</strain>
    </source>
</reference>
<feature type="transmembrane region" description="Helical" evidence="10">
    <location>
        <begin position="135"/>
        <end position="159"/>
    </location>
</feature>
<feature type="transmembrane region" description="Helical" evidence="10">
    <location>
        <begin position="284"/>
        <end position="304"/>
    </location>
</feature>
<keyword evidence="3" id="KW-0050">Antiport</keyword>
<sequence>MTQNDTAEDAAPSAWAKEWRATLALAWPLVLTNLAQTAMGTTDVIMLGWLGAESLAAGALGFNLYFAMLIFAIGIVTATAPMIAREIGRRSYEVRQVRRTVRQGLWVSAAIALPIWLFLWQGEAILLAMGQKPDLAAAAGTYLHALQWAVLPFCGYVVLRSFLSALQRPMWALAVSIAANLFNILANWCLIFGNLGFPALGLTGAGVATTTSSIFLFAGLVVAIVLDRRLKRYALFGRFWRPDWSRFMEIWRIGLPIGATFAFEVTIFNAAVFLMGLIGTASLAAHSIAIQIASLTFMVPLGIGQAVTVRVGRAFGAEDREGVRVAGWTGFVMAIAFMATMAFFMLVTPRLLVSAFLDVRAPENAEVVALAVSFLAFAGLFQIFDGAQAVGAGMLRGLQDTRVPMVYAALGYWGIGLPLGAALAFRGGLDGVGIWIGLAAGLAVVAVLMLVRWLRRERLGLLAFDAGRPAAPPADCVPGSV</sequence>
<organism evidence="11 12">
    <name type="scientific">Chelatococcus caeni</name>
    <dbReference type="NCBI Taxonomy" id="1348468"/>
    <lineage>
        <taxon>Bacteria</taxon>
        <taxon>Pseudomonadati</taxon>
        <taxon>Pseudomonadota</taxon>
        <taxon>Alphaproteobacteria</taxon>
        <taxon>Hyphomicrobiales</taxon>
        <taxon>Chelatococcaceae</taxon>
        <taxon>Chelatococcus</taxon>
    </lineage>
</organism>
<dbReference type="EMBL" id="JACIEN010000001">
    <property type="protein sequence ID" value="MBB4015593.1"/>
    <property type="molecule type" value="Genomic_DNA"/>
</dbReference>
<evidence type="ECO:0000256" key="7">
    <source>
        <dbReference type="ARBA" id="ARBA00023065"/>
    </source>
</evidence>
<dbReference type="Pfam" id="PF01554">
    <property type="entry name" value="MatE"/>
    <property type="match status" value="2"/>
</dbReference>
<name>A0A840BSM7_9HYPH</name>
<protein>
    <recommendedName>
        <fullName evidence="9">Multidrug-efflux transporter</fullName>
    </recommendedName>
</protein>
<dbReference type="NCBIfam" id="TIGR00797">
    <property type="entry name" value="matE"/>
    <property type="match status" value="1"/>
</dbReference>
<keyword evidence="6 10" id="KW-1133">Transmembrane helix</keyword>
<dbReference type="PANTHER" id="PTHR43298">
    <property type="entry name" value="MULTIDRUG RESISTANCE PROTEIN NORM-RELATED"/>
    <property type="match status" value="1"/>
</dbReference>
<dbReference type="PANTHER" id="PTHR43298:SF2">
    <property type="entry name" value="FMN_FAD EXPORTER YEEO-RELATED"/>
    <property type="match status" value="1"/>
</dbReference>
<proteinExistence type="predicted"/>
<dbReference type="InterPro" id="IPR048279">
    <property type="entry name" value="MdtK-like"/>
</dbReference>